<evidence type="ECO:0000313" key="4">
    <source>
        <dbReference type="Proteomes" id="UP000188268"/>
    </source>
</evidence>
<keyword evidence="4" id="KW-1185">Reference proteome</keyword>
<sequence length="50" mass="5923">SHFIIGFSEDRRRRRNQTVNSDADSQRKNSDAHRTDDLDSRMDSRMAHHP</sequence>
<accession>A0A1R3JN13</accession>
<dbReference type="AlphaFoldDB" id="A0A1R3JN13"/>
<evidence type="ECO:0000313" key="3">
    <source>
        <dbReference type="EMBL" id="OMO99911.1"/>
    </source>
</evidence>
<protein>
    <submittedName>
        <fullName evidence="2">Uncharacterized protein</fullName>
    </submittedName>
</protein>
<proteinExistence type="predicted"/>
<dbReference type="STRING" id="210143.A0A1R3JN13"/>
<gene>
    <name evidence="3" type="ORF">CCACVL1_03551</name>
    <name evidence="2" type="ORF">CCACVL1_05015</name>
</gene>
<dbReference type="Gramene" id="OMO96279">
    <property type="protein sequence ID" value="OMO96279"/>
    <property type="gene ID" value="CCACVL1_05015"/>
</dbReference>
<evidence type="ECO:0000256" key="1">
    <source>
        <dbReference type="SAM" id="MobiDB-lite"/>
    </source>
</evidence>
<comment type="caution">
    <text evidence="2">The sequence shown here is derived from an EMBL/GenBank/DDBJ whole genome shotgun (WGS) entry which is preliminary data.</text>
</comment>
<name>A0A1R3JN13_COCAP</name>
<reference evidence="2 4" key="1">
    <citation type="submission" date="2013-09" db="EMBL/GenBank/DDBJ databases">
        <title>Corchorus capsularis genome sequencing.</title>
        <authorList>
            <person name="Alam M."/>
            <person name="Haque M.S."/>
            <person name="Islam M.S."/>
            <person name="Emdad E.M."/>
            <person name="Islam M.M."/>
            <person name="Ahmed B."/>
            <person name="Halim A."/>
            <person name="Hossen Q.M.M."/>
            <person name="Hossain M.Z."/>
            <person name="Ahmed R."/>
            <person name="Khan M.M."/>
            <person name="Islam R."/>
            <person name="Rashid M.M."/>
            <person name="Khan S.A."/>
            <person name="Rahman M.S."/>
            <person name="Alam M."/>
        </authorList>
    </citation>
    <scope>NUCLEOTIDE SEQUENCE [LARGE SCALE GENOMIC DNA]</scope>
    <source>
        <strain evidence="4">cv. CVL-1</strain>
        <tissue evidence="2">Whole seedling</tissue>
    </source>
</reference>
<dbReference type="OrthoDB" id="1738735at2759"/>
<dbReference type="Proteomes" id="UP000188268">
    <property type="component" value="Unassembled WGS sequence"/>
</dbReference>
<feature type="region of interest" description="Disordered" evidence="1">
    <location>
        <begin position="1"/>
        <end position="50"/>
    </location>
</feature>
<feature type="non-terminal residue" evidence="2">
    <location>
        <position position="1"/>
    </location>
</feature>
<evidence type="ECO:0000313" key="2">
    <source>
        <dbReference type="EMBL" id="OMO96279.1"/>
    </source>
</evidence>
<dbReference type="EMBL" id="AWWV01006752">
    <property type="protein sequence ID" value="OMO99911.1"/>
    <property type="molecule type" value="Genomic_DNA"/>
</dbReference>
<feature type="compositionally biased region" description="Basic and acidic residues" evidence="1">
    <location>
        <begin position="24"/>
        <end position="50"/>
    </location>
</feature>
<dbReference type="EMBL" id="AWWV01007476">
    <property type="protein sequence ID" value="OMO96279.1"/>
    <property type="molecule type" value="Genomic_DNA"/>
</dbReference>
<dbReference type="Gramene" id="OMO99911">
    <property type="protein sequence ID" value="OMO99911"/>
    <property type="gene ID" value="CCACVL1_03551"/>
</dbReference>
<organism evidence="2 4">
    <name type="scientific">Corchorus capsularis</name>
    <name type="common">Jute</name>
    <dbReference type="NCBI Taxonomy" id="210143"/>
    <lineage>
        <taxon>Eukaryota</taxon>
        <taxon>Viridiplantae</taxon>
        <taxon>Streptophyta</taxon>
        <taxon>Embryophyta</taxon>
        <taxon>Tracheophyta</taxon>
        <taxon>Spermatophyta</taxon>
        <taxon>Magnoliopsida</taxon>
        <taxon>eudicotyledons</taxon>
        <taxon>Gunneridae</taxon>
        <taxon>Pentapetalae</taxon>
        <taxon>rosids</taxon>
        <taxon>malvids</taxon>
        <taxon>Malvales</taxon>
        <taxon>Malvaceae</taxon>
        <taxon>Grewioideae</taxon>
        <taxon>Apeibeae</taxon>
        <taxon>Corchorus</taxon>
    </lineage>
</organism>